<dbReference type="InterPro" id="IPR003594">
    <property type="entry name" value="HATPase_dom"/>
</dbReference>
<dbReference type="SMART" id="SM00387">
    <property type="entry name" value="HATPase_c"/>
    <property type="match status" value="1"/>
</dbReference>
<evidence type="ECO:0000256" key="8">
    <source>
        <dbReference type="ARBA" id="ARBA00023012"/>
    </source>
</evidence>
<evidence type="ECO:0000313" key="10">
    <source>
        <dbReference type="EMBL" id="HIZ74453.1"/>
    </source>
</evidence>
<proteinExistence type="predicted"/>
<dbReference type="SUPFAM" id="SSF55874">
    <property type="entry name" value="ATPase domain of HSP90 chaperone/DNA topoisomerase II/histidine kinase"/>
    <property type="match status" value="1"/>
</dbReference>
<dbReference type="InterPro" id="IPR036097">
    <property type="entry name" value="HisK_dim/P_sf"/>
</dbReference>
<keyword evidence="4" id="KW-0808">Transferase</keyword>
<evidence type="ECO:0000259" key="9">
    <source>
        <dbReference type="PROSITE" id="PS50109"/>
    </source>
</evidence>
<protein>
    <recommendedName>
        <fullName evidence="2">histidine kinase</fullName>
        <ecNumber evidence="2">2.7.13.3</ecNumber>
    </recommendedName>
</protein>
<dbReference type="GO" id="GO:0000155">
    <property type="term" value="F:phosphorelay sensor kinase activity"/>
    <property type="evidence" value="ECO:0007669"/>
    <property type="project" value="InterPro"/>
</dbReference>
<organism evidence="10 11">
    <name type="scientific">Candidatus Mediterraneibacter stercoravium</name>
    <dbReference type="NCBI Taxonomy" id="2838685"/>
    <lineage>
        <taxon>Bacteria</taxon>
        <taxon>Bacillati</taxon>
        <taxon>Bacillota</taxon>
        <taxon>Clostridia</taxon>
        <taxon>Lachnospirales</taxon>
        <taxon>Lachnospiraceae</taxon>
        <taxon>Mediterraneibacter</taxon>
    </lineage>
</organism>
<dbReference type="PANTHER" id="PTHR43065:SF10">
    <property type="entry name" value="PEROXIDE STRESS-ACTIVATED HISTIDINE KINASE MAK3"/>
    <property type="match status" value="1"/>
</dbReference>
<evidence type="ECO:0000256" key="4">
    <source>
        <dbReference type="ARBA" id="ARBA00022679"/>
    </source>
</evidence>
<keyword evidence="5" id="KW-0547">Nucleotide-binding</keyword>
<dbReference type="PROSITE" id="PS50109">
    <property type="entry name" value="HIS_KIN"/>
    <property type="match status" value="1"/>
</dbReference>
<dbReference type="InterPro" id="IPR036890">
    <property type="entry name" value="HATPase_C_sf"/>
</dbReference>
<evidence type="ECO:0000256" key="7">
    <source>
        <dbReference type="ARBA" id="ARBA00022840"/>
    </source>
</evidence>
<dbReference type="GO" id="GO:0005524">
    <property type="term" value="F:ATP binding"/>
    <property type="evidence" value="ECO:0007669"/>
    <property type="project" value="UniProtKB-KW"/>
</dbReference>
<dbReference type="InterPro" id="IPR004358">
    <property type="entry name" value="Sig_transdc_His_kin-like_C"/>
</dbReference>
<dbReference type="CDD" id="cd00075">
    <property type="entry name" value="HATPase"/>
    <property type="match status" value="1"/>
</dbReference>
<keyword evidence="8" id="KW-0902">Two-component regulatory system</keyword>
<evidence type="ECO:0000256" key="6">
    <source>
        <dbReference type="ARBA" id="ARBA00022777"/>
    </source>
</evidence>
<name>A0A9D2K1L7_9FIRM</name>
<dbReference type="PRINTS" id="PR00344">
    <property type="entry name" value="BCTRLSENSOR"/>
</dbReference>
<reference evidence="10" key="1">
    <citation type="journal article" date="2021" name="PeerJ">
        <title>Extensive microbial diversity within the chicken gut microbiome revealed by metagenomics and culture.</title>
        <authorList>
            <person name="Gilroy R."/>
            <person name="Ravi A."/>
            <person name="Getino M."/>
            <person name="Pursley I."/>
            <person name="Horton D.L."/>
            <person name="Alikhan N.F."/>
            <person name="Baker D."/>
            <person name="Gharbi K."/>
            <person name="Hall N."/>
            <person name="Watson M."/>
            <person name="Adriaenssens E.M."/>
            <person name="Foster-Nyarko E."/>
            <person name="Jarju S."/>
            <person name="Secka A."/>
            <person name="Antonio M."/>
            <person name="Oren A."/>
            <person name="Chaudhuri R.R."/>
            <person name="La Ragione R."/>
            <person name="Hildebrand F."/>
            <person name="Pallen M.J."/>
        </authorList>
    </citation>
    <scope>NUCLEOTIDE SEQUENCE</scope>
    <source>
        <strain evidence="10">CHK196-3914</strain>
    </source>
</reference>
<dbReference type="Gene3D" id="3.30.565.10">
    <property type="entry name" value="Histidine kinase-like ATPase, C-terminal domain"/>
    <property type="match status" value="1"/>
</dbReference>
<keyword evidence="7" id="KW-0067">ATP-binding</keyword>
<accession>A0A9D2K1L7</accession>
<dbReference type="Pfam" id="PF02518">
    <property type="entry name" value="HATPase_c"/>
    <property type="match status" value="1"/>
</dbReference>
<dbReference type="PANTHER" id="PTHR43065">
    <property type="entry name" value="SENSOR HISTIDINE KINASE"/>
    <property type="match status" value="1"/>
</dbReference>
<reference evidence="10" key="2">
    <citation type="submission" date="2021-04" db="EMBL/GenBank/DDBJ databases">
        <authorList>
            <person name="Gilroy R."/>
        </authorList>
    </citation>
    <scope>NUCLEOTIDE SEQUENCE</scope>
    <source>
        <strain evidence="10">CHK196-3914</strain>
    </source>
</reference>
<comment type="catalytic activity">
    <reaction evidence="1">
        <text>ATP + protein L-histidine = ADP + protein N-phospho-L-histidine.</text>
        <dbReference type="EC" id="2.7.13.3"/>
    </reaction>
</comment>
<dbReference type="InterPro" id="IPR005467">
    <property type="entry name" value="His_kinase_dom"/>
</dbReference>
<evidence type="ECO:0000256" key="1">
    <source>
        <dbReference type="ARBA" id="ARBA00000085"/>
    </source>
</evidence>
<evidence type="ECO:0000313" key="11">
    <source>
        <dbReference type="Proteomes" id="UP000824116"/>
    </source>
</evidence>
<evidence type="ECO:0000256" key="5">
    <source>
        <dbReference type="ARBA" id="ARBA00022741"/>
    </source>
</evidence>
<dbReference type="EC" id="2.7.13.3" evidence="2"/>
<dbReference type="CDD" id="cd00082">
    <property type="entry name" value="HisKA"/>
    <property type="match status" value="1"/>
</dbReference>
<dbReference type="SUPFAM" id="SSF47384">
    <property type="entry name" value="Homodimeric domain of signal transducing histidine kinase"/>
    <property type="match status" value="1"/>
</dbReference>
<dbReference type="EMBL" id="DXAY01000103">
    <property type="protein sequence ID" value="HIZ74453.1"/>
    <property type="molecule type" value="Genomic_DNA"/>
</dbReference>
<keyword evidence="3" id="KW-0597">Phosphoprotein</keyword>
<feature type="domain" description="Histidine kinase" evidence="9">
    <location>
        <begin position="37"/>
        <end position="243"/>
    </location>
</feature>
<dbReference type="Gene3D" id="1.10.287.130">
    <property type="match status" value="1"/>
</dbReference>
<evidence type="ECO:0000256" key="2">
    <source>
        <dbReference type="ARBA" id="ARBA00012438"/>
    </source>
</evidence>
<evidence type="ECO:0000256" key="3">
    <source>
        <dbReference type="ARBA" id="ARBA00022553"/>
    </source>
</evidence>
<comment type="caution">
    <text evidence="10">The sequence shown here is derived from an EMBL/GenBank/DDBJ whole genome shotgun (WGS) entry which is preliminary data.</text>
</comment>
<dbReference type="AlphaFoldDB" id="A0A9D2K1L7"/>
<sequence length="243" mass="26880">MLNNIDINKMNRLMEENSDAKQIITQLMKNHQTAVSMIAHEIRNPLTLVSSSLQVIEAQHPEVKEFYSWNQTLEDVKFMCSLLDELSTFNNGNSLHYSVFRIEQLLKNVAVSFALSLDADESPIQFASKIASNMGDFTGDKVKLEQVILNLLRNARDAVGEDGKIFLSASRDRDTVIIRCEDNGCGIPEENIDTIFDPFVTFKEGGTGLGLALSKRIAEAHGGNISVKSDKNSGTVFTVALPV</sequence>
<dbReference type="InterPro" id="IPR003661">
    <property type="entry name" value="HisK_dim/P_dom"/>
</dbReference>
<keyword evidence="6 10" id="KW-0418">Kinase</keyword>
<gene>
    <name evidence="10" type="ORF">H9723_04315</name>
</gene>
<dbReference type="Proteomes" id="UP000824116">
    <property type="component" value="Unassembled WGS sequence"/>
</dbReference>